<dbReference type="Pfam" id="PF18426">
    <property type="entry name" value="Tli4_C"/>
    <property type="match status" value="1"/>
</dbReference>
<proteinExistence type="predicted"/>
<evidence type="ECO:0000313" key="3">
    <source>
        <dbReference type="Proteomes" id="UP000194977"/>
    </source>
</evidence>
<comment type="caution">
    <text evidence="2">The sequence shown here is derived from an EMBL/GenBank/DDBJ whole genome shotgun (WGS) entry which is preliminary data.</text>
</comment>
<evidence type="ECO:0000259" key="1">
    <source>
        <dbReference type="Pfam" id="PF18426"/>
    </source>
</evidence>
<reference evidence="2 3" key="1">
    <citation type="submission" date="2017-03" db="EMBL/GenBank/DDBJ databases">
        <title>Comparative genomics of honeybee gut symbionts reveal geographically distinct and subgroup specific antibiotic resistance.</title>
        <authorList>
            <person name="Ludvigsen J."/>
            <person name="Porcellato D."/>
            <person name="Labee-Lund T.M."/>
            <person name="Amdam G.V."/>
            <person name="Rudi K."/>
        </authorList>
    </citation>
    <scope>NUCLEOTIDE SEQUENCE [LARGE SCALE GENOMIC DNA]</scope>
    <source>
        <strain evidence="2 3">A-7-12</strain>
    </source>
</reference>
<organism evidence="2 3">
    <name type="scientific">Gilliamella apicola</name>
    <dbReference type="NCBI Taxonomy" id="1196095"/>
    <lineage>
        <taxon>Bacteria</taxon>
        <taxon>Pseudomonadati</taxon>
        <taxon>Pseudomonadota</taxon>
        <taxon>Gammaproteobacteria</taxon>
        <taxon>Orbales</taxon>
        <taxon>Orbaceae</taxon>
        <taxon>Gilliamella</taxon>
    </lineage>
</organism>
<dbReference type="EMBL" id="NARP01000052">
    <property type="protein sequence ID" value="OTP97777.1"/>
    <property type="molecule type" value="Genomic_DNA"/>
</dbReference>
<dbReference type="InterPro" id="IPR041290">
    <property type="entry name" value="Tli4_C"/>
</dbReference>
<gene>
    <name evidence="2" type="ORF">B6D08_13525</name>
</gene>
<accession>A0A242NDP4</accession>
<protein>
    <recommendedName>
        <fullName evidence="1">Tle cognate immunity protein 4 C-terminal domain-containing protein</fullName>
    </recommendedName>
</protein>
<feature type="domain" description="Tle cognate immunity protein 4 C-terminal" evidence="1">
    <location>
        <begin position="199"/>
        <end position="372"/>
    </location>
</feature>
<dbReference type="RefSeq" id="WP_086301751.1">
    <property type="nucleotide sequence ID" value="NZ_MZNE01000071.1"/>
</dbReference>
<dbReference type="Proteomes" id="UP000194977">
    <property type="component" value="Unassembled WGS sequence"/>
</dbReference>
<name>A0A242NDP4_9GAMM</name>
<sequence length="375" mass="43468">MIDHLKGLGNLASLKLIRSNITRFILFTTCMTISSITQAADLTFKTECVGSYSIDLPDNIEIALFPIERYLQPRSNYPNYFLDGKWAILSTFNYNNNNIDIADGKFNKKILQNIVNQLNSDYEERLKSKRQYKIKNINNNNKLIGYYNDYASDLALIANDRIYTFYSDEHYQGEEKDFAFYKQNAESIINNFRTRELFEEPKEAGKCIPYGFVAGNDKTMPINMTVSFRLNEHPDIVISFSESTWSFTNSLSFSSKDEINLFWNTNYDINNDNIKNIKLLGFPFKYRDIKMDGRKGLASFVEIRYKDKAPSDYGYYSVVEQVPVVKQSSKNYPWLIMSVIGKQSESKGKTPLTKDEIYELAKKIEASIKRRATEQ</sequence>
<dbReference type="AlphaFoldDB" id="A0A242NDP4"/>
<evidence type="ECO:0000313" key="2">
    <source>
        <dbReference type="EMBL" id="OTP97777.1"/>
    </source>
</evidence>